<dbReference type="EMBL" id="NCSJ02000076">
    <property type="protein sequence ID" value="RFU31437.1"/>
    <property type="molecule type" value="Genomic_DNA"/>
</dbReference>
<dbReference type="OMA" id="FFMENIV"/>
<name>A0A3E2HDK6_SCYLI</name>
<dbReference type="OrthoDB" id="430436at2759"/>
<evidence type="ECO:0000313" key="2">
    <source>
        <dbReference type="Proteomes" id="UP000258309"/>
    </source>
</evidence>
<evidence type="ECO:0000313" key="1">
    <source>
        <dbReference type="EMBL" id="RFU31437.1"/>
    </source>
</evidence>
<gene>
    <name evidence="1" type="ORF">B7463_g4902</name>
</gene>
<feature type="non-terminal residue" evidence="1">
    <location>
        <position position="100"/>
    </location>
</feature>
<dbReference type="STRING" id="5539.A0A3E2HDK6"/>
<sequence>MKVGVEDTIKELGFDHAIIPRQGLTIGREKAKAPFFMENIVESLSKIGQSIQDKIGQDQTVIGRAAVAAVRMAEEGKAPSKYWVLEQAGIVRLGRDEWKE</sequence>
<protein>
    <submittedName>
        <fullName evidence="1">Uncharacterized protein</fullName>
    </submittedName>
</protein>
<comment type="caution">
    <text evidence="1">The sequence shown here is derived from an EMBL/GenBank/DDBJ whole genome shotgun (WGS) entry which is preliminary data.</text>
</comment>
<dbReference type="Gene3D" id="3.40.50.720">
    <property type="entry name" value="NAD(P)-binding Rossmann-like Domain"/>
    <property type="match status" value="1"/>
</dbReference>
<keyword evidence="2" id="KW-1185">Reference proteome</keyword>
<reference evidence="1 2" key="1">
    <citation type="submission" date="2018-05" db="EMBL/GenBank/DDBJ databases">
        <title>Draft genome sequence of Scytalidium lignicola DSM 105466, a ubiquitous saprotrophic fungus.</title>
        <authorList>
            <person name="Buettner E."/>
            <person name="Gebauer A.M."/>
            <person name="Hofrichter M."/>
            <person name="Liers C."/>
            <person name="Kellner H."/>
        </authorList>
    </citation>
    <scope>NUCLEOTIDE SEQUENCE [LARGE SCALE GENOMIC DNA]</scope>
    <source>
        <strain evidence="1 2">DSM 105466</strain>
    </source>
</reference>
<organism evidence="1 2">
    <name type="scientific">Scytalidium lignicola</name>
    <name type="common">Hyphomycete</name>
    <dbReference type="NCBI Taxonomy" id="5539"/>
    <lineage>
        <taxon>Eukaryota</taxon>
        <taxon>Fungi</taxon>
        <taxon>Dikarya</taxon>
        <taxon>Ascomycota</taxon>
        <taxon>Pezizomycotina</taxon>
        <taxon>Leotiomycetes</taxon>
        <taxon>Leotiomycetes incertae sedis</taxon>
        <taxon>Scytalidium</taxon>
    </lineage>
</organism>
<dbReference type="Proteomes" id="UP000258309">
    <property type="component" value="Unassembled WGS sequence"/>
</dbReference>
<proteinExistence type="predicted"/>
<dbReference type="AlphaFoldDB" id="A0A3E2HDK6"/>
<feature type="non-terminal residue" evidence="1">
    <location>
        <position position="1"/>
    </location>
</feature>
<accession>A0A3E2HDK6</accession>